<dbReference type="EMBL" id="JAOVZR010000001">
    <property type="protein sequence ID" value="MCY0149254.1"/>
    <property type="molecule type" value="Genomic_DNA"/>
</dbReference>
<name>A0ABT3ZD79_9HYPH</name>
<dbReference type="SUPFAM" id="SSF56645">
    <property type="entry name" value="Acyl-CoA dehydrogenase NM domain-like"/>
    <property type="match status" value="1"/>
</dbReference>
<evidence type="ECO:0000256" key="5">
    <source>
        <dbReference type="ARBA" id="ARBA00023002"/>
    </source>
</evidence>
<evidence type="ECO:0000256" key="6">
    <source>
        <dbReference type="SAM" id="MobiDB-lite"/>
    </source>
</evidence>
<feature type="region of interest" description="Disordered" evidence="6">
    <location>
        <begin position="348"/>
        <end position="369"/>
    </location>
</feature>
<dbReference type="Pfam" id="PF02771">
    <property type="entry name" value="Acyl-CoA_dh_N"/>
    <property type="match status" value="1"/>
</dbReference>
<protein>
    <submittedName>
        <fullName evidence="9">Acyl-CoA dehydrogenase family protein</fullName>
    </submittedName>
</protein>
<gene>
    <name evidence="9" type="ORF">OEG84_16445</name>
</gene>
<keyword evidence="10" id="KW-1185">Reference proteome</keyword>
<feature type="domain" description="Acyl-CoA dehydrogenase/oxidase C-terminal" evidence="7">
    <location>
        <begin position="206"/>
        <end position="344"/>
    </location>
</feature>
<dbReference type="InterPro" id="IPR037069">
    <property type="entry name" value="AcylCoA_DH/ox_N_sf"/>
</dbReference>
<evidence type="ECO:0000313" key="10">
    <source>
        <dbReference type="Proteomes" id="UP001073227"/>
    </source>
</evidence>
<evidence type="ECO:0000259" key="8">
    <source>
        <dbReference type="Pfam" id="PF02771"/>
    </source>
</evidence>
<evidence type="ECO:0000259" key="7">
    <source>
        <dbReference type="Pfam" id="PF00441"/>
    </source>
</evidence>
<dbReference type="PANTHER" id="PTHR43884">
    <property type="entry name" value="ACYL-COA DEHYDROGENASE"/>
    <property type="match status" value="1"/>
</dbReference>
<dbReference type="Gene3D" id="1.10.540.10">
    <property type="entry name" value="Acyl-CoA dehydrogenase/oxidase, N-terminal domain"/>
    <property type="match status" value="1"/>
</dbReference>
<evidence type="ECO:0000256" key="1">
    <source>
        <dbReference type="ARBA" id="ARBA00001974"/>
    </source>
</evidence>
<keyword evidence="4" id="KW-0274">FAD</keyword>
<dbReference type="Gene3D" id="2.40.110.10">
    <property type="entry name" value="Butyryl-CoA Dehydrogenase, subunit A, domain 2"/>
    <property type="match status" value="1"/>
</dbReference>
<dbReference type="Pfam" id="PF00441">
    <property type="entry name" value="Acyl-CoA_dh_1"/>
    <property type="match status" value="1"/>
</dbReference>
<comment type="similarity">
    <text evidence="2">Belongs to the acyl-CoA dehydrogenase family.</text>
</comment>
<dbReference type="InterPro" id="IPR013786">
    <property type="entry name" value="AcylCoA_DH/ox_N"/>
</dbReference>
<dbReference type="InterPro" id="IPR009075">
    <property type="entry name" value="AcylCo_DH/oxidase_C"/>
</dbReference>
<feature type="domain" description="Acyl-CoA dehydrogenase/oxidase N-terminal" evidence="8">
    <location>
        <begin position="10"/>
        <end position="85"/>
    </location>
</feature>
<organism evidence="9 10">
    <name type="scientific">Hoeflea algicola</name>
    <dbReference type="NCBI Taxonomy" id="2983763"/>
    <lineage>
        <taxon>Bacteria</taxon>
        <taxon>Pseudomonadati</taxon>
        <taxon>Pseudomonadota</taxon>
        <taxon>Alphaproteobacteria</taxon>
        <taxon>Hyphomicrobiales</taxon>
        <taxon>Rhizobiaceae</taxon>
        <taxon>Hoeflea</taxon>
    </lineage>
</organism>
<dbReference type="InterPro" id="IPR009100">
    <property type="entry name" value="AcylCoA_DH/oxidase_NM_dom_sf"/>
</dbReference>
<sequence length="369" mass="38836">MGLSPEQLENVRMLRESAAAVADKQDLTRIRSQRFALPGFDRQVWQTMSELGWLGLALPEANGGAGLGMVEMAALAEELGAALSPEPFIAATLAVNLLGPELRSAAMAGEIIILPALQEKPQDLGRSGDLTRFEDGRVSGRKVFVPMAAGADAFVVSTRGGLAVVDAKADGVLVETIQAQDGGHWGTVSFSGALATPTEGDLAGALDQAIIATSAYLLGVIDAALELTLDYLNTREQFGAKLGSFQALQHRAVDLKLQAALTRASVTDAASILDADTTRAAKSAAASRAKARASDAAMLVTRQAIQLHGGIGYTDEHDIGLFLRKAMVLSPWLGDSTWHRRRFAALTAEHDEQASSPARSGQLADAEVQ</sequence>
<evidence type="ECO:0000256" key="2">
    <source>
        <dbReference type="ARBA" id="ARBA00009347"/>
    </source>
</evidence>
<dbReference type="Proteomes" id="UP001073227">
    <property type="component" value="Unassembled WGS sequence"/>
</dbReference>
<evidence type="ECO:0000256" key="3">
    <source>
        <dbReference type="ARBA" id="ARBA00022630"/>
    </source>
</evidence>
<reference evidence="9" key="1">
    <citation type="submission" date="2022-10" db="EMBL/GenBank/DDBJ databases">
        <title>Hoeflea sp. G2-23, isolated from marine algae.</title>
        <authorList>
            <person name="Kristyanto S."/>
            <person name="Kim J.M."/>
            <person name="Jeon C.O."/>
        </authorList>
    </citation>
    <scope>NUCLEOTIDE SEQUENCE</scope>
    <source>
        <strain evidence="9">G2-23</strain>
    </source>
</reference>
<dbReference type="Gene3D" id="1.20.140.10">
    <property type="entry name" value="Butyryl-CoA Dehydrogenase, subunit A, domain 3"/>
    <property type="match status" value="1"/>
</dbReference>
<dbReference type="InterPro" id="IPR036250">
    <property type="entry name" value="AcylCo_DH-like_C"/>
</dbReference>
<accession>A0ABT3ZD79</accession>
<evidence type="ECO:0000256" key="4">
    <source>
        <dbReference type="ARBA" id="ARBA00022827"/>
    </source>
</evidence>
<comment type="caution">
    <text evidence="9">The sequence shown here is derived from an EMBL/GenBank/DDBJ whole genome shotgun (WGS) entry which is preliminary data.</text>
</comment>
<comment type="cofactor">
    <cofactor evidence="1">
        <name>FAD</name>
        <dbReference type="ChEBI" id="CHEBI:57692"/>
    </cofactor>
</comment>
<evidence type="ECO:0000313" key="9">
    <source>
        <dbReference type="EMBL" id="MCY0149254.1"/>
    </source>
</evidence>
<proteinExistence type="inferred from homology"/>
<keyword evidence="3" id="KW-0285">Flavoprotein</keyword>
<dbReference type="InterPro" id="IPR046373">
    <property type="entry name" value="Acyl-CoA_Oxase/DH_mid-dom_sf"/>
</dbReference>
<dbReference type="SUPFAM" id="SSF47203">
    <property type="entry name" value="Acyl-CoA dehydrogenase C-terminal domain-like"/>
    <property type="match status" value="1"/>
</dbReference>
<dbReference type="RefSeq" id="WP_267654755.1">
    <property type="nucleotide sequence ID" value="NZ_JAOVZR010000001.1"/>
</dbReference>
<keyword evidence="5" id="KW-0560">Oxidoreductase</keyword>
<dbReference type="PANTHER" id="PTHR43884:SF20">
    <property type="entry name" value="ACYL-COA DEHYDROGENASE FADE28"/>
    <property type="match status" value="1"/>
</dbReference>